<accession>A0AAR5PZS7</accession>
<dbReference type="GeneID" id="109541798"/>
<dbReference type="KEGG" id="dpa:109541798"/>
<reference evidence="2" key="1">
    <citation type="journal article" date="2013" name="Genome Biol.">
        <title>Draft genome of the mountain pine beetle, Dendroctonus ponderosae Hopkins, a major forest pest.</title>
        <authorList>
            <person name="Keeling C.I."/>
            <person name="Yuen M.M."/>
            <person name="Liao N.Y."/>
            <person name="Docking T.R."/>
            <person name="Chan S.K."/>
            <person name="Taylor G.A."/>
            <person name="Palmquist D.L."/>
            <person name="Jackman S.D."/>
            <person name="Nguyen A."/>
            <person name="Li M."/>
            <person name="Henderson H."/>
            <person name="Janes J.K."/>
            <person name="Zhao Y."/>
            <person name="Pandoh P."/>
            <person name="Moore R."/>
            <person name="Sperling F.A."/>
            <person name="Huber D.P."/>
            <person name="Birol I."/>
            <person name="Jones S.J."/>
            <person name="Bohlmann J."/>
        </authorList>
    </citation>
    <scope>NUCLEOTIDE SEQUENCE</scope>
</reference>
<dbReference type="AlphaFoldDB" id="A0AAR5PZS7"/>
<reference evidence="1" key="2">
    <citation type="submission" date="2024-08" db="UniProtKB">
        <authorList>
            <consortium name="EnsemblMetazoa"/>
        </authorList>
    </citation>
    <scope>IDENTIFICATION</scope>
</reference>
<dbReference type="Proteomes" id="UP000019118">
    <property type="component" value="Unassembled WGS sequence"/>
</dbReference>
<organism evidence="1 2">
    <name type="scientific">Dendroctonus ponderosae</name>
    <name type="common">Mountain pine beetle</name>
    <dbReference type="NCBI Taxonomy" id="77166"/>
    <lineage>
        <taxon>Eukaryota</taxon>
        <taxon>Metazoa</taxon>
        <taxon>Ecdysozoa</taxon>
        <taxon>Arthropoda</taxon>
        <taxon>Hexapoda</taxon>
        <taxon>Insecta</taxon>
        <taxon>Pterygota</taxon>
        <taxon>Neoptera</taxon>
        <taxon>Endopterygota</taxon>
        <taxon>Coleoptera</taxon>
        <taxon>Polyphaga</taxon>
        <taxon>Cucujiformia</taxon>
        <taxon>Curculionidae</taxon>
        <taxon>Scolytinae</taxon>
        <taxon>Dendroctonus</taxon>
    </lineage>
</organism>
<evidence type="ECO:0000313" key="2">
    <source>
        <dbReference type="Proteomes" id="UP000019118"/>
    </source>
</evidence>
<protein>
    <submittedName>
        <fullName evidence="1">Uncharacterized protein</fullName>
    </submittedName>
</protein>
<keyword evidence="2" id="KW-1185">Reference proteome</keyword>
<evidence type="ECO:0000313" key="1">
    <source>
        <dbReference type="EnsemblMetazoa" id="XP_019766321.1"/>
    </source>
</evidence>
<dbReference type="RefSeq" id="XP_019766321.1">
    <property type="nucleotide sequence ID" value="XM_019910762.2"/>
</dbReference>
<name>A0AAR5PZS7_DENPD</name>
<proteinExistence type="predicted"/>
<sequence length="124" mass="14303">MASKVYPLPGLFQLEDGLMSEEGAAVELQLSNGERQCFFTDFQSFKEDSVPFEEEHQESETTSNSAVWNMIQAHQAPHFSTSPPQYDIYSIKPAHYLKRPHVPWREVEESRRKCEQWLGGCHAE</sequence>
<dbReference type="EnsemblMetazoa" id="XM_019910762.1">
    <property type="protein sequence ID" value="XP_019766321.1"/>
    <property type="gene ID" value="LOC109541798"/>
</dbReference>